<organism evidence="2 3">
    <name type="scientific">Lithospermum erythrorhizon</name>
    <name type="common">Purple gromwell</name>
    <name type="synonym">Lithospermum officinale var. erythrorhizon</name>
    <dbReference type="NCBI Taxonomy" id="34254"/>
    <lineage>
        <taxon>Eukaryota</taxon>
        <taxon>Viridiplantae</taxon>
        <taxon>Streptophyta</taxon>
        <taxon>Embryophyta</taxon>
        <taxon>Tracheophyta</taxon>
        <taxon>Spermatophyta</taxon>
        <taxon>Magnoliopsida</taxon>
        <taxon>eudicotyledons</taxon>
        <taxon>Gunneridae</taxon>
        <taxon>Pentapetalae</taxon>
        <taxon>asterids</taxon>
        <taxon>lamiids</taxon>
        <taxon>Boraginales</taxon>
        <taxon>Boraginaceae</taxon>
        <taxon>Boraginoideae</taxon>
        <taxon>Lithospermeae</taxon>
        <taxon>Lithospermum</taxon>
    </lineage>
</organism>
<dbReference type="Proteomes" id="UP001454036">
    <property type="component" value="Unassembled WGS sequence"/>
</dbReference>
<evidence type="ECO:0000313" key="3">
    <source>
        <dbReference type="Proteomes" id="UP001454036"/>
    </source>
</evidence>
<reference evidence="2 3" key="1">
    <citation type="submission" date="2024-01" db="EMBL/GenBank/DDBJ databases">
        <title>The complete chloroplast genome sequence of Lithospermum erythrorhizon: insights into the phylogenetic relationship among Boraginaceae species and the maternal lineages of purple gromwells.</title>
        <authorList>
            <person name="Okada T."/>
            <person name="Watanabe K."/>
        </authorList>
    </citation>
    <scope>NUCLEOTIDE SEQUENCE [LARGE SCALE GENOMIC DNA]</scope>
</reference>
<accession>A0AAV3R2Y9</accession>
<keyword evidence="2" id="KW-0812">Transmembrane</keyword>
<proteinExistence type="predicted"/>
<dbReference type="PANTHER" id="PTHR11439:SF455">
    <property type="entry name" value="RLK (RECEPTOR-LIKE PROTEIN KINASE) 8, PUTATIVE-RELATED"/>
    <property type="match status" value="1"/>
</dbReference>
<dbReference type="CDD" id="cd09272">
    <property type="entry name" value="RNase_HI_RT_Ty1"/>
    <property type="match status" value="1"/>
</dbReference>
<keyword evidence="2" id="KW-0472">Membrane</keyword>
<dbReference type="PANTHER" id="PTHR11439">
    <property type="entry name" value="GAG-POL-RELATED RETROTRANSPOSON"/>
    <property type="match status" value="1"/>
</dbReference>
<comment type="caution">
    <text evidence="2">The sequence shown here is derived from an EMBL/GenBank/DDBJ whole genome shotgun (WGS) entry which is preliminary data.</text>
</comment>
<keyword evidence="3" id="KW-1185">Reference proteome</keyword>
<sequence>MNQTPSFKDDVHPQYVCKLNKAIYGVKQAARAWFHKLSSRLLTLGFTSSSADSSLFIQIHNNYSMFILVYVTNILITGDSDSDIQQVIAQLHAEFASKDLGNIHHFLGVHVTSTAAGLYLSQSTYVSEVLQKVNMDGAKPINNPSQLSNSSSTLADPFPDVTKYKSIVGALQYVTITHPDIAYAVNKACLAMHAPTLENWQAVKRVLCYLKGSIDQGLLLQPSSTYDLLAYMDSDWVGCPTTRRSTSGFCIYMGKSLISWSSKKQKVVARSSTEAEYRSLALCITELCATFLSVNPVLHSRIKHVEIDVCFVWEKVTSGALRVQYVSTVDQNVDLFTKALSTARFSMLKSKLNVVFPPFNLKGGNRPCITMHDSSS</sequence>
<dbReference type="EMBL" id="BAABME010006938">
    <property type="protein sequence ID" value="GAA0169681.1"/>
    <property type="molecule type" value="Genomic_DNA"/>
</dbReference>
<protein>
    <submittedName>
        <fullName evidence="2">Transmembrane signal receptor</fullName>
    </submittedName>
</protein>
<gene>
    <name evidence="2" type="ORF">LIER_24111</name>
</gene>
<dbReference type="InterPro" id="IPR043502">
    <property type="entry name" value="DNA/RNA_pol_sf"/>
</dbReference>
<evidence type="ECO:0000313" key="2">
    <source>
        <dbReference type="EMBL" id="GAA0169681.1"/>
    </source>
</evidence>
<dbReference type="SUPFAM" id="SSF56672">
    <property type="entry name" value="DNA/RNA polymerases"/>
    <property type="match status" value="1"/>
</dbReference>
<feature type="domain" description="Reverse transcriptase Ty1/copia-type" evidence="1">
    <location>
        <begin position="1"/>
        <end position="144"/>
    </location>
</feature>
<name>A0AAV3R2Y9_LITER</name>
<dbReference type="InterPro" id="IPR013103">
    <property type="entry name" value="RVT_2"/>
</dbReference>
<dbReference type="Pfam" id="PF07727">
    <property type="entry name" value="RVT_2"/>
    <property type="match status" value="1"/>
</dbReference>
<dbReference type="AlphaFoldDB" id="A0AAV3R2Y9"/>
<keyword evidence="2" id="KW-0675">Receptor</keyword>
<evidence type="ECO:0000259" key="1">
    <source>
        <dbReference type="Pfam" id="PF07727"/>
    </source>
</evidence>